<dbReference type="InterPro" id="IPR003656">
    <property type="entry name" value="Znf_BED"/>
</dbReference>
<dbReference type="Proteomes" id="UP000887563">
    <property type="component" value="Unplaced"/>
</dbReference>
<organism evidence="8 9">
    <name type="scientific">Meloidogyne incognita</name>
    <name type="common">Southern root-knot nematode worm</name>
    <name type="synonym">Oxyuris incognita</name>
    <dbReference type="NCBI Taxonomy" id="6306"/>
    <lineage>
        <taxon>Eukaryota</taxon>
        <taxon>Metazoa</taxon>
        <taxon>Ecdysozoa</taxon>
        <taxon>Nematoda</taxon>
        <taxon>Chromadorea</taxon>
        <taxon>Rhabditida</taxon>
        <taxon>Tylenchina</taxon>
        <taxon>Tylenchomorpha</taxon>
        <taxon>Tylenchoidea</taxon>
        <taxon>Meloidogynidae</taxon>
        <taxon>Meloidogyninae</taxon>
        <taxon>Meloidogyne</taxon>
        <taxon>Meloidogyne incognita group</taxon>
    </lineage>
</organism>
<feature type="compositionally biased region" description="Low complexity" evidence="6">
    <location>
        <begin position="88"/>
        <end position="112"/>
    </location>
</feature>
<feature type="domain" description="BED-type" evidence="7">
    <location>
        <begin position="1"/>
        <end position="51"/>
    </location>
</feature>
<keyword evidence="5" id="KW-0175">Coiled coil</keyword>
<feature type="region of interest" description="Disordered" evidence="6">
    <location>
        <begin position="542"/>
        <end position="572"/>
    </location>
</feature>
<keyword evidence="2 4" id="KW-0863">Zinc-finger</keyword>
<reference evidence="9" key="1">
    <citation type="submission" date="2022-11" db="UniProtKB">
        <authorList>
            <consortium name="WormBaseParasite"/>
        </authorList>
    </citation>
    <scope>IDENTIFICATION</scope>
</reference>
<accession>A0A914MD20</accession>
<dbReference type="Pfam" id="PF02892">
    <property type="entry name" value="zf-BED"/>
    <property type="match status" value="1"/>
</dbReference>
<evidence type="ECO:0000256" key="4">
    <source>
        <dbReference type="PROSITE-ProRule" id="PRU00027"/>
    </source>
</evidence>
<evidence type="ECO:0000256" key="6">
    <source>
        <dbReference type="SAM" id="MobiDB-lite"/>
    </source>
</evidence>
<dbReference type="InterPro" id="IPR036236">
    <property type="entry name" value="Znf_C2H2_sf"/>
</dbReference>
<keyword evidence="3" id="KW-0862">Zinc</keyword>
<keyword evidence="8" id="KW-1185">Reference proteome</keyword>
<protein>
    <submittedName>
        <fullName evidence="9">BED-type domain-containing protein</fullName>
    </submittedName>
</protein>
<feature type="coiled-coil region" evidence="5">
    <location>
        <begin position="423"/>
        <end position="457"/>
    </location>
</feature>
<dbReference type="AlphaFoldDB" id="A0A914MD20"/>
<sequence>MSEVWNHFYMAPNGLSVNCNHCGKFMKRSDSSTKSMWGHLKAFHSDLVGEETFRHKRPRRMRGENNGDNNKKSKISRQKKPKIENLENTTECQNSQNSNSSSCNSSNISENNSSEEEGEENIKNSVGFEYCSSGHSGSNTPLFAEGKRQMIKGEGIEEEKHFEVNSALERGKQPMGPALSIQTLLKLEENEDGMKCPQSVGENADQKFELSHQQLVHLSTLQNQHKLINNQNLLFGLPTSSTPSITSSLSSSSTSPPNFPVQTTPSNIQKSPSNTPSLTKYSTAALLQNQRQQKEGKLSPAHGSEAPQQAINNLNFEMTQQQNLPFDPQILARLETAAAINQLSRLQQLENSAMLQQLQQRNIQTNEQQVLQQQTTLNEMFALFAASELFQQQNQNFPSTNINQNFQQQQQAFATWLCNLEWMAAVQRAQQQQQQTLKQSEQEIDKQHLKNKQCLDEHVLNGNKNNLTTQTSKTNIPKQQNISQHNISLQNINSPSKTFQQQQTTSETFATALQQVLFSQTQSEQQMNKQCFSDLNRYATTTKTHQKRKSGLTSATLLATPTPSTSEPPSTPLQVLAETASSINNKMFPNVSKNESQPSLPKIPRQENNFTSKQQQLINEHHLAESLAESLVLYGMHRIAMDLQLSYSVQANKQGKAEYAFYKNSGGISTIQSMVTLTESTDQQMLNIREYANGTIVSEEYWPKNSEPCSLLNSLRDKCQKRLFCTL</sequence>
<evidence type="ECO:0000256" key="5">
    <source>
        <dbReference type="SAM" id="Coils"/>
    </source>
</evidence>
<feature type="compositionally biased region" description="Basic and acidic residues" evidence="6">
    <location>
        <begin position="61"/>
        <end position="71"/>
    </location>
</feature>
<keyword evidence="1" id="KW-0479">Metal-binding</keyword>
<evidence type="ECO:0000256" key="3">
    <source>
        <dbReference type="ARBA" id="ARBA00022833"/>
    </source>
</evidence>
<evidence type="ECO:0000313" key="8">
    <source>
        <dbReference type="Proteomes" id="UP000887563"/>
    </source>
</evidence>
<evidence type="ECO:0000256" key="1">
    <source>
        <dbReference type="ARBA" id="ARBA00022723"/>
    </source>
</evidence>
<feature type="compositionally biased region" description="Low complexity" evidence="6">
    <location>
        <begin position="552"/>
        <end position="568"/>
    </location>
</feature>
<dbReference type="GO" id="GO:0003677">
    <property type="term" value="F:DNA binding"/>
    <property type="evidence" value="ECO:0007669"/>
    <property type="project" value="InterPro"/>
</dbReference>
<evidence type="ECO:0000259" key="7">
    <source>
        <dbReference type="PROSITE" id="PS50808"/>
    </source>
</evidence>
<dbReference type="PROSITE" id="PS50808">
    <property type="entry name" value="ZF_BED"/>
    <property type="match status" value="1"/>
</dbReference>
<feature type="compositionally biased region" description="Polar residues" evidence="6">
    <location>
        <begin position="260"/>
        <end position="278"/>
    </location>
</feature>
<dbReference type="SUPFAM" id="SSF57667">
    <property type="entry name" value="beta-beta-alpha zinc fingers"/>
    <property type="match status" value="1"/>
</dbReference>
<dbReference type="SMART" id="SM00614">
    <property type="entry name" value="ZnF_BED"/>
    <property type="match status" value="1"/>
</dbReference>
<feature type="region of interest" description="Disordered" evidence="6">
    <location>
        <begin position="51"/>
        <end position="121"/>
    </location>
</feature>
<evidence type="ECO:0000256" key="2">
    <source>
        <dbReference type="ARBA" id="ARBA00022771"/>
    </source>
</evidence>
<name>A0A914MD20_MELIC</name>
<feature type="region of interest" description="Disordered" evidence="6">
    <location>
        <begin position="241"/>
        <end position="278"/>
    </location>
</feature>
<feature type="compositionally biased region" description="Low complexity" evidence="6">
    <location>
        <begin position="241"/>
        <end position="256"/>
    </location>
</feature>
<dbReference type="GO" id="GO:0008270">
    <property type="term" value="F:zinc ion binding"/>
    <property type="evidence" value="ECO:0007669"/>
    <property type="project" value="UniProtKB-KW"/>
</dbReference>
<dbReference type="WBParaSite" id="Minc3s01667g25469">
    <property type="protein sequence ID" value="Minc3s01667g25469"/>
    <property type="gene ID" value="Minc3s01667g25469"/>
</dbReference>
<proteinExistence type="predicted"/>
<evidence type="ECO:0000313" key="9">
    <source>
        <dbReference type="WBParaSite" id="Minc3s01667g25469"/>
    </source>
</evidence>